<accession>A0A835UZ02</accession>
<comment type="subcellular location">
    <subcellularLocation>
        <location evidence="1">Membrane</location>
        <topology evidence="1">Single-pass type I membrane protein</topology>
    </subcellularLocation>
</comment>
<reference evidence="17 18" key="1">
    <citation type="journal article" date="2020" name="Nat. Food">
        <title>A phased Vanilla planifolia genome enables genetic improvement of flavour and production.</title>
        <authorList>
            <person name="Hasing T."/>
            <person name="Tang H."/>
            <person name="Brym M."/>
            <person name="Khazi F."/>
            <person name="Huang T."/>
            <person name="Chambers A.H."/>
        </authorList>
    </citation>
    <scope>NUCLEOTIDE SEQUENCE [LARGE SCALE GENOMIC DNA]</scope>
    <source>
        <tissue evidence="17">Leaf</tissue>
    </source>
</reference>
<protein>
    <recommendedName>
        <fullName evidence="16">Protein kinase domain-containing protein</fullName>
    </recommendedName>
</protein>
<dbReference type="GO" id="GO:0004674">
    <property type="term" value="F:protein serine/threonine kinase activity"/>
    <property type="evidence" value="ECO:0007669"/>
    <property type="project" value="UniProtKB-KW"/>
</dbReference>
<evidence type="ECO:0000256" key="12">
    <source>
        <dbReference type="PROSITE-ProRule" id="PRU10141"/>
    </source>
</evidence>
<dbReference type="Gene3D" id="3.30.200.20">
    <property type="entry name" value="Phosphorylase Kinase, domain 1"/>
    <property type="match status" value="1"/>
</dbReference>
<dbReference type="InterPro" id="IPR001245">
    <property type="entry name" value="Ser-Thr/Tyr_kinase_cat_dom"/>
</dbReference>
<feature type="binding site" evidence="12">
    <location>
        <position position="574"/>
    </location>
    <ligand>
        <name>ATP</name>
        <dbReference type="ChEBI" id="CHEBI:30616"/>
    </ligand>
</feature>
<sequence>MAGGEKHGPLSSSIFSFLILFVLYPSVAIAADKKPSGTPVTFIPPDSYLLDCGAPKTIQLSDGRTFRSEPQSSSFLSTEEDIRIADNSSVSSFGPLYHTARVFSDSSSYSFFISKLGRHWVRLHFFPFSSSIYNLSAAIFSVTTEDFVLLHDFSVPSTSAPTIKEYLINTDNERLYITFKPKKGSFAFLNALEVVSAPENLISISATGIRPQSTFQFSGLNNYALETITRINVGGPAIPPENDTLSRQWQPDSFIMPPTAVEMVSVSPNSIKYPDDGSVTPFIAPRAVYATADSMTNANVSQQMYNVTWEIPTSSDYSYLVRLHFCDIVSRSLNTLYFNVFINRILAIPNLDLSSLTGGYLAMAYYKDFVVGGGTLLAGNLSLQISPPVSNDAGLPNAILNGIEVMRMSNSAGSLDGPYAVDGSYHGGGAAEGTRGKVVAIVGLLMGIAALGLVALIFYRWRRRPADWGKKKSFSSWLLPVHVNHPGKPEFMKNCGGKGNSASSSKNGRFGSHKSRNGYSGFLATGALGLGRYFTLAELQQATGYFDEKNVIGVGGFGKVYIGELEDGTKLAVKRGNPSSDQGINEFHTEIEMLSKLRHRHLVSLIGCCDENKEMILVYEFMENGPLRDHLYGSSPGSGHRSPLSWKQRLEICIGAARGLHYLHTGASQGIIHRDVKTTNILLDENLVAKMADFGLSKAAPSLDQTHVSTAVKGSFGYLDPEYFRRQQLTEKSDVYSFGVVLFEVLCARPAISPTLPRDQVNLAEWAMQWHRKGQLEKIIDPHLVGTIAPASLKKFVEAAEKCLADSGVDRPPMGDVLWNLEYALQLQDVWVGQDNDDDDPADIGTAGGIPIRSVAADTEDKELDGGPDVSQSSSAAVPASMFQGR</sequence>
<dbReference type="GO" id="GO:0005524">
    <property type="term" value="F:ATP binding"/>
    <property type="evidence" value="ECO:0007669"/>
    <property type="project" value="UniProtKB-UniRule"/>
</dbReference>
<keyword evidence="18" id="KW-1185">Reference proteome</keyword>
<dbReference type="InterPro" id="IPR024788">
    <property type="entry name" value="Malectin-like_Carb-bd_dom"/>
</dbReference>
<keyword evidence="8 12" id="KW-0067">ATP-binding</keyword>
<evidence type="ECO:0000256" key="14">
    <source>
        <dbReference type="SAM" id="Phobius"/>
    </source>
</evidence>
<dbReference type="PANTHER" id="PTHR27003:SF296">
    <property type="entry name" value="PROTEIN KINASE DOMAIN-CONTAINING PROTEIN"/>
    <property type="match status" value="1"/>
</dbReference>
<dbReference type="InterPro" id="IPR045272">
    <property type="entry name" value="ANXUR1/2-like"/>
</dbReference>
<evidence type="ECO:0000256" key="3">
    <source>
        <dbReference type="ARBA" id="ARBA00022679"/>
    </source>
</evidence>
<dbReference type="EMBL" id="JADCNL010000005">
    <property type="protein sequence ID" value="KAG0479287.1"/>
    <property type="molecule type" value="Genomic_DNA"/>
</dbReference>
<evidence type="ECO:0000256" key="4">
    <source>
        <dbReference type="ARBA" id="ARBA00022692"/>
    </source>
</evidence>
<dbReference type="GO" id="GO:0009506">
    <property type="term" value="C:plasmodesma"/>
    <property type="evidence" value="ECO:0007669"/>
    <property type="project" value="TreeGrafter"/>
</dbReference>
<feature type="domain" description="Protein kinase" evidence="16">
    <location>
        <begin position="546"/>
        <end position="832"/>
    </location>
</feature>
<dbReference type="GO" id="GO:0004714">
    <property type="term" value="F:transmembrane receptor protein tyrosine kinase activity"/>
    <property type="evidence" value="ECO:0007669"/>
    <property type="project" value="InterPro"/>
</dbReference>
<organism evidence="17 18">
    <name type="scientific">Vanilla planifolia</name>
    <name type="common">Vanilla</name>
    <dbReference type="NCBI Taxonomy" id="51239"/>
    <lineage>
        <taxon>Eukaryota</taxon>
        <taxon>Viridiplantae</taxon>
        <taxon>Streptophyta</taxon>
        <taxon>Embryophyta</taxon>
        <taxon>Tracheophyta</taxon>
        <taxon>Spermatophyta</taxon>
        <taxon>Magnoliopsida</taxon>
        <taxon>Liliopsida</taxon>
        <taxon>Asparagales</taxon>
        <taxon>Orchidaceae</taxon>
        <taxon>Vanilloideae</taxon>
        <taxon>Vanilleae</taxon>
        <taxon>Vanilla</taxon>
    </lineage>
</organism>
<feature type="signal peptide" evidence="15">
    <location>
        <begin position="1"/>
        <end position="30"/>
    </location>
</feature>
<dbReference type="PROSITE" id="PS00108">
    <property type="entry name" value="PROTEIN_KINASE_ST"/>
    <property type="match status" value="1"/>
</dbReference>
<evidence type="ECO:0000256" key="15">
    <source>
        <dbReference type="SAM" id="SignalP"/>
    </source>
</evidence>
<dbReference type="GO" id="GO:0005886">
    <property type="term" value="C:plasma membrane"/>
    <property type="evidence" value="ECO:0007669"/>
    <property type="project" value="TreeGrafter"/>
</dbReference>
<name>A0A835UZ02_VANPL</name>
<feature type="region of interest" description="Disordered" evidence="13">
    <location>
        <begin position="834"/>
        <end position="886"/>
    </location>
</feature>
<evidence type="ECO:0000313" key="17">
    <source>
        <dbReference type="EMBL" id="KAG0479287.1"/>
    </source>
</evidence>
<dbReference type="Proteomes" id="UP000636800">
    <property type="component" value="Chromosome 5"/>
</dbReference>
<keyword evidence="7" id="KW-0418">Kinase</keyword>
<keyword evidence="9 14" id="KW-1133">Transmembrane helix</keyword>
<evidence type="ECO:0000256" key="9">
    <source>
        <dbReference type="ARBA" id="ARBA00022989"/>
    </source>
</evidence>
<dbReference type="Pfam" id="PF07714">
    <property type="entry name" value="PK_Tyr_Ser-Thr"/>
    <property type="match status" value="1"/>
</dbReference>
<keyword evidence="2" id="KW-0723">Serine/threonine-protein kinase</keyword>
<evidence type="ECO:0000256" key="11">
    <source>
        <dbReference type="ARBA" id="ARBA00023180"/>
    </source>
</evidence>
<dbReference type="InterPro" id="IPR011009">
    <property type="entry name" value="Kinase-like_dom_sf"/>
</dbReference>
<feature type="transmembrane region" description="Helical" evidence="14">
    <location>
        <begin position="438"/>
        <end position="461"/>
    </location>
</feature>
<keyword evidence="3" id="KW-0808">Transferase</keyword>
<keyword evidence="6 12" id="KW-0547">Nucleotide-binding</keyword>
<evidence type="ECO:0000256" key="13">
    <source>
        <dbReference type="SAM" id="MobiDB-lite"/>
    </source>
</evidence>
<dbReference type="Gene3D" id="2.60.120.430">
    <property type="entry name" value="Galactose-binding lectin"/>
    <property type="match status" value="2"/>
</dbReference>
<dbReference type="PANTHER" id="PTHR27003">
    <property type="entry name" value="OS07G0166700 PROTEIN"/>
    <property type="match status" value="1"/>
</dbReference>
<dbReference type="FunFam" id="2.60.120.430:FF:000005">
    <property type="entry name" value="Putative receptor-like protein kinase"/>
    <property type="match status" value="1"/>
</dbReference>
<dbReference type="FunFam" id="1.10.510.10:FF:000058">
    <property type="entry name" value="Receptor-like protein kinase FERONIA"/>
    <property type="match status" value="1"/>
</dbReference>
<dbReference type="PROSITE" id="PS50011">
    <property type="entry name" value="PROTEIN_KINASE_DOM"/>
    <property type="match status" value="1"/>
</dbReference>
<dbReference type="InterPro" id="IPR000719">
    <property type="entry name" value="Prot_kinase_dom"/>
</dbReference>
<keyword evidence="4 14" id="KW-0812">Transmembrane</keyword>
<dbReference type="Pfam" id="PF12819">
    <property type="entry name" value="Malectin_like"/>
    <property type="match status" value="1"/>
</dbReference>
<feature type="compositionally biased region" description="Low complexity" evidence="13">
    <location>
        <begin position="870"/>
        <end position="886"/>
    </location>
</feature>
<dbReference type="CDD" id="cd14066">
    <property type="entry name" value="STKc_IRAK"/>
    <property type="match status" value="1"/>
</dbReference>
<dbReference type="OrthoDB" id="258495at2759"/>
<dbReference type="PROSITE" id="PS00107">
    <property type="entry name" value="PROTEIN_KINASE_ATP"/>
    <property type="match status" value="1"/>
</dbReference>
<evidence type="ECO:0000256" key="2">
    <source>
        <dbReference type="ARBA" id="ARBA00022527"/>
    </source>
</evidence>
<keyword evidence="10 14" id="KW-0472">Membrane</keyword>
<evidence type="ECO:0000256" key="5">
    <source>
        <dbReference type="ARBA" id="ARBA00022729"/>
    </source>
</evidence>
<keyword evidence="5 15" id="KW-0732">Signal</keyword>
<proteinExistence type="predicted"/>
<dbReference type="SUPFAM" id="SSF56112">
    <property type="entry name" value="Protein kinase-like (PK-like)"/>
    <property type="match status" value="1"/>
</dbReference>
<gene>
    <name evidence="17" type="ORF">HPP92_010145</name>
</gene>
<evidence type="ECO:0000259" key="16">
    <source>
        <dbReference type="PROSITE" id="PS50011"/>
    </source>
</evidence>
<dbReference type="InterPro" id="IPR008271">
    <property type="entry name" value="Ser/Thr_kinase_AS"/>
</dbReference>
<evidence type="ECO:0000256" key="6">
    <source>
        <dbReference type="ARBA" id="ARBA00022741"/>
    </source>
</evidence>
<evidence type="ECO:0000256" key="10">
    <source>
        <dbReference type="ARBA" id="ARBA00023136"/>
    </source>
</evidence>
<evidence type="ECO:0000313" key="18">
    <source>
        <dbReference type="Proteomes" id="UP000636800"/>
    </source>
</evidence>
<evidence type="ECO:0000256" key="7">
    <source>
        <dbReference type="ARBA" id="ARBA00022777"/>
    </source>
</evidence>
<dbReference type="InterPro" id="IPR017441">
    <property type="entry name" value="Protein_kinase_ATP_BS"/>
</dbReference>
<evidence type="ECO:0000256" key="8">
    <source>
        <dbReference type="ARBA" id="ARBA00022840"/>
    </source>
</evidence>
<dbReference type="Gene3D" id="1.10.510.10">
    <property type="entry name" value="Transferase(Phosphotransferase) domain 1"/>
    <property type="match status" value="1"/>
</dbReference>
<dbReference type="FunFam" id="2.60.120.430:FF:000001">
    <property type="entry name" value="Receptor-like protein kinase FERONIA"/>
    <property type="match status" value="1"/>
</dbReference>
<dbReference type="FunFam" id="3.30.200.20:FF:000039">
    <property type="entry name" value="receptor-like protein kinase FERONIA"/>
    <property type="match status" value="1"/>
</dbReference>
<feature type="chain" id="PRO_5032974441" description="Protein kinase domain-containing protein" evidence="15">
    <location>
        <begin position="31"/>
        <end position="886"/>
    </location>
</feature>
<dbReference type="AlphaFoldDB" id="A0A835UZ02"/>
<evidence type="ECO:0000256" key="1">
    <source>
        <dbReference type="ARBA" id="ARBA00004479"/>
    </source>
</evidence>
<keyword evidence="11" id="KW-0325">Glycoprotein</keyword>
<dbReference type="SMART" id="SM00220">
    <property type="entry name" value="S_TKc"/>
    <property type="match status" value="1"/>
</dbReference>
<comment type="caution">
    <text evidence="17">The sequence shown here is derived from an EMBL/GenBank/DDBJ whole genome shotgun (WGS) entry which is preliminary data.</text>
</comment>